<protein>
    <recommendedName>
        <fullName evidence="2">PPM-type phosphatase domain-containing protein</fullName>
    </recommendedName>
</protein>
<feature type="compositionally biased region" description="Low complexity" evidence="1">
    <location>
        <begin position="433"/>
        <end position="447"/>
    </location>
</feature>
<dbReference type="EMBL" id="BRXU01000008">
    <property type="protein sequence ID" value="GLC53834.1"/>
    <property type="molecule type" value="Genomic_DNA"/>
</dbReference>
<proteinExistence type="predicted"/>
<keyword evidence="4" id="KW-1185">Reference proteome</keyword>
<evidence type="ECO:0000313" key="3">
    <source>
        <dbReference type="EMBL" id="GLC53834.1"/>
    </source>
</evidence>
<reference evidence="3 4" key="1">
    <citation type="journal article" date="2023" name="Commun. Biol.">
        <title>Reorganization of the ancestral sex-determining regions during the evolution of trioecy in Pleodorina starrii.</title>
        <authorList>
            <person name="Takahashi K."/>
            <person name="Suzuki S."/>
            <person name="Kawai-Toyooka H."/>
            <person name="Yamamoto K."/>
            <person name="Hamaji T."/>
            <person name="Ootsuki R."/>
            <person name="Yamaguchi H."/>
            <person name="Kawachi M."/>
            <person name="Higashiyama T."/>
            <person name="Nozaki H."/>
        </authorList>
    </citation>
    <scope>NUCLEOTIDE SEQUENCE [LARGE SCALE GENOMIC DNA]</scope>
    <source>
        <strain evidence="3 4">NIES-4479</strain>
    </source>
</reference>
<dbReference type="Gene3D" id="3.60.40.10">
    <property type="entry name" value="PPM-type phosphatase domain"/>
    <property type="match status" value="1"/>
</dbReference>
<feature type="compositionally biased region" description="Low complexity" evidence="1">
    <location>
        <begin position="354"/>
        <end position="378"/>
    </location>
</feature>
<dbReference type="InterPro" id="IPR036457">
    <property type="entry name" value="PPM-type-like_dom_sf"/>
</dbReference>
<dbReference type="Pfam" id="PF00481">
    <property type="entry name" value="PP2C"/>
    <property type="match status" value="1"/>
</dbReference>
<comment type="caution">
    <text evidence="3">The sequence shown here is derived from an EMBL/GenBank/DDBJ whole genome shotgun (WGS) entry which is preliminary data.</text>
</comment>
<dbReference type="InterPro" id="IPR015655">
    <property type="entry name" value="PP2C"/>
</dbReference>
<dbReference type="SMART" id="SM00332">
    <property type="entry name" value="PP2Cc"/>
    <property type="match status" value="1"/>
</dbReference>
<dbReference type="CDD" id="cd00143">
    <property type="entry name" value="PP2Cc"/>
    <property type="match status" value="1"/>
</dbReference>
<gene>
    <name evidence="3" type="primary">PLESTBF000395</name>
    <name evidence="3" type="ORF">PLESTB_000792300</name>
</gene>
<name>A0A9W6F2H2_9CHLO</name>
<dbReference type="SMART" id="SM00331">
    <property type="entry name" value="PP2C_SIG"/>
    <property type="match status" value="1"/>
</dbReference>
<accession>A0A9W6F2H2</accession>
<dbReference type="PROSITE" id="PS51746">
    <property type="entry name" value="PPM_2"/>
    <property type="match status" value="1"/>
</dbReference>
<dbReference type="GO" id="GO:0004722">
    <property type="term" value="F:protein serine/threonine phosphatase activity"/>
    <property type="evidence" value="ECO:0007669"/>
    <property type="project" value="InterPro"/>
</dbReference>
<dbReference type="Proteomes" id="UP001165080">
    <property type="component" value="Unassembled WGS sequence"/>
</dbReference>
<evidence type="ECO:0000313" key="4">
    <source>
        <dbReference type="Proteomes" id="UP001165080"/>
    </source>
</evidence>
<feature type="compositionally biased region" description="Low complexity" evidence="1">
    <location>
        <begin position="332"/>
        <end position="341"/>
    </location>
</feature>
<evidence type="ECO:0000256" key="1">
    <source>
        <dbReference type="SAM" id="MobiDB-lite"/>
    </source>
</evidence>
<feature type="region of interest" description="Disordered" evidence="1">
    <location>
        <begin position="307"/>
        <end position="511"/>
    </location>
</feature>
<dbReference type="OrthoDB" id="10264738at2759"/>
<feature type="domain" description="PPM-type phosphatase" evidence="2">
    <location>
        <begin position="20"/>
        <end position="279"/>
    </location>
</feature>
<dbReference type="PANTHER" id="PTHR47992">
    <property type="entry name" value="PROTEIN PHOSPHATASE"/>
    <property type="match status" value="1"/>
</dbReference>
<feature type="compositionally biased region" description="Low complexity" evidence="1">
    <location>
        <begin position="489"/>
        <end position="511"/>
    </location>
</feature>
<evidence type="ECO:0000259" key="2">
    <source>
        <dbReference type="PROSITE" id="PS51746"/>
    </source>
</evidence>
<organism evidence="3 4">
    <name type="scientific">Pleodorina starrii</name>
    <dbReference type="NCBI Taxonomy" id="330485"/>
    <lineage>
        <taxon>Eukaryota</taxon>
        <taxon>Viridiplantae</taxon>
        <taxon>Chlorophyta</taxon>
        <taxon>core chlorophytes</taxon>
        <taxon>Chlorophyceae</taxon>
        <taxon>CS clade</taxon>
        <taxon>Chlamydomonadales</taxon>
        <taxon>Volvocaceae</taxon>
        <taxon>Pleodorina</taxon>
    </lineage>
</organism>
<dbReference type="SUPFAM" id="SSF81606">
    <property type="entry name" value="PP2C-like"/>
    <property type="match status" value="1"/>
</dbReference>
<sequence length="511" mass="52956">MSMSQQLMGNSLQEQSVQPLASAFVVPHPTRPNEDTFCICPLWLGGVGLVSFFGVYDGHSGSEISQFLAASLHHYVHAFGLKARDTATALCQAFQAADTALEEATLNCPDAGSTATVALLSSASVIVAHCGDSRALLCRSGRVVALTDDHRPARLDERERVLGSGGQILWNEGERVMGVLATTRAFGDRDLKQFGVTAEPEVTIIPRSADDELLILATDGVFNVLSNEEVADVACRVMKRAIERGSSRSTAIRLAASAIGRFSRDRNSKDDITVVVVDLAPPGGPIPAATPQAAAAAAEALGHTMAAAAQHQQLYDEHQAARPPPQQHQHQHQQQKTQHQPGLGGAYGCCPQHSSFGSSSPSPSSSFNSPTPTSSSSSPSPPSSSPSPSSSASFLLPLPLSAGDQTFEPQRCNGGDAGERSQQGDSQHPLPSAAQAQQLQQQEQIAATVRGQSEAEAEVEVEAETSCRFGGGGQSSTAVPPWGPAGQHAGSNAGADAAAAPSGAGPQACAG</sequence>
<feature type="compositionally biased region" description="Low complexity" evidence="1">
    <location>
        <begin position="386"/>
        <end position="401"/>
    </location>
</feature>
<dbReference type="AlphaFoldDB" id="A0A9W6F2H2"/>
<dbReference type="InterPro" id="IPR001932">
    <property type="entry name" value="PPM-type_phosphatase-like_dom"/>
</dbReference>